<organism evidence="2 3">
    <name type="scientific">Cellulosimicrobium composti</name>
    <dbReference type="NCBI Taxonomy" id="2672572"/>
    <lineage>
        <taxon>Bacteria</taxon>
        <taxon>Bacillati</taxon>
        <taxon>Actinomycetota</taxon>
        <taxon>Actinomycetes</taxon>
        <taxon>Micrococcales</taxon>
        <taxon>Promicromonosporaceae</taxon>
        <taxon>Cellulosimicrobium</taxon>
    </lineage>
</organism>
<sequence>MPAPPDAAGAPSARARTGARGETVAVLPPPPPAALEETASFDDAVLPRERR</sequence>
<evidence type="ECO:0000313" key="3">
    <source>
        <dbReference type="Proteomes" id="UP000440668"/>
    </source>
</evidence>
<feature type="region of interest" description="Disordered" evidence="1">
    <location>
        <begin position="1"/>
        <end position="51"/>
    </location>
</feature>
<dbReference type="Proteomes" id="UP000440668">
    <property type="component" value="Unassembled WGS sequence"/>
</dbReference>
<comment type="caution">
    <text evidence="2">The sequence shown here is derived from an EMBL/GenBank/DDBJ whole genome shotgun (WGS) entry which is preliminary data.</text>
</comment>
<protein>
    <submittedName>
        <fullName evidence="2">Uncharacterized protein</fullName>
    </submittedName>
</protein>
<evidence type="ECO:0000313" key="2">
    <source>
        <dbReference type="EMBL" id="MTG90468.1"/>
    </source>
</evidence>
<dbReference type="EMBL" id="WMKA01000049">
    <property type="protein sequence ID" value="MTG90468.1"/>
    <property type="molecule type" value="Genomic_DNA"/>
</dbReference>
<gene>
    <name evidence="2" type="ORF">GJV82_16225</name>
</gene>
<name>A0A6N7ZMR0_9MICO</name>
<reference evidence="2 3" key="1">
    <citation type="submission" date="2019-11" db="EMBL/GenBank/DDBJ databases">
        <title>Cellulosimicrobium composti sp. nov. isolated from a compost.</title>
        <authorList>
            <person name="Yang Y."/>
        </authorList>
    </citation>
    <scope>NUCLEOTIDE SEQUENCE [LARGE SCALE GENOMIC DNA]</scope>
    <source>
        <strain evidence="2 3">BIT-GX5</strain>
    </source>
</reference>
<feature type="compositionally biased region" description="Low complexity" evidence="1">
    <location>
        <begin position="1"/>
        <end position="26"/>
    </location>
</feature>
<dbReference type="AlphaFoldDB" id="A0A6N7ZMR0"/>
<proteinExistence type="predicted"/>
<accession>A0A6N7ZMR0</accession>
<evidence type="ECO:0000256" key="1">
    <source>
        <dbReference type="SAM" id="MobiDB-lite"/>
    </source>
</evidence>